<evidence type="ECO:0000313" key="2">
    <source>
        <dbReference type="WBParaSite" id="nRc.2.0.1.t14743-RA"/>
    </source>
</evidence>
<organism evidence="1 2">
    <name type="scientific">Romanomermis culicivorax</name>
    <name type="common">Nematode worm</name>
    <dbReference type="NCBI Taxonomy" id="13658"/>
    <lineage>
        <taxon>Eukaryota</taxon>
        <taxon>Metazoa</taxon>
        <taxon>Ecdysozoa</taxon>
        <taxon>Nematoda</taxon>
        <taxon>Enoplea</taxon>
        <taxon>Dorylaimia</taxon>
        <taxon>Mermithida</taxon>
        <taxon>Mermithoidea</taxon>
        <taxon>Mermithidae</taxon>
        <taxon>Romanomermis</taxon>
    </lineage>
</organism>
<sequence length="68" mass="7810">MLSVKSQVTVEKFRPDSTMLKILPFIVENQGIWKSNLRYGTPQIPASPTGRTGRNRTAFRIRTTLKFE</sequence>
<evidence type="ECO:0000313" key="1">
    <source>
        <dbReference type="Proteomes" id="UP000887565"/>
    </source>
</evidence>
<keyword evidence="1" id="KW-1185">Reference proteome</keyword>
<dbReference type="AlphaFoldDB" id="A0A915IMR0"/>
<accession>A0A915IMR0</accession>
<name>A0A915IMR0_ROMCU</name>
<dbReference type="Proteomes" id="UP000887565">
    <property type="component" value="Unplaced"/>
</dbReference>
<protein>
    <submittedName>
        <fullName evidence="2">Ribosomal protein L23</fullName>
    </submittedName>
</protein>
<proteinExistence type="predicted"/>
<reference evidence="2" key="1">
    <citation type="submission" date="2022-11" db="UniProtKB">
        <authorList>
            <consortium name="WormBaseParasite"/>
        </authorList>
    </citation>
    <scope>IDENTIFICATION</scope>
</reference>
<dbReference type="WBParaSite" id="nRc.2.0.1.t14743-RA">
    <property type="protein sequence ID" value="nRc.2.0.1.t14743-RA"/>
    <property type="gene ID" value="nRc.2.0.1.g14743"/>
</dbReference>